<evidence type="ECO:0000256" key="3">
    <source>
        <dbReference type="ARBA" id="ARBA00006171"/>
    </source>
</evidence>
<evidence type="ECO:0000313" key="6">
    <source>
        <dbReference type="Proteomes" id="UP000287502"/>
    </source>
</evidence>
<dbReference type="InterPro" id="IPR023198">
    <property type="entry name" value="PGP-like_dom2"/>
</dbReference>
<comment type="similarity">
    <text evidence="3">Belongs to the HAD-like hydrolase superfamily. CbbY/CbbZ/Gph/YieH family.</text>
</comment>
<dbReference type="RefSeq" id="WP_128465566.1">
    <property type="nucleotide sequence ID" value="NZ_CP035108.1"/>
</dbReference>
<dbReference type="SUPFAM" id="SSF56784">
    <property type="entry name" value="HAD-like"/>
    <property type="match status" value="1"/>
</dbReference>
<dbReference type="SFLD" id="SFLDG01129">
    <property type="entry name" value="C1.5:_HAD__Beta-PGM__Phosphata"/>
    <property type="match status" value="1"/>
</dbReference>
<dbReference type="InterPro" id="IPR050155">
    <property type="entry name" value="HAD-like_hydrolase_sf"/>
</dbReference>
<comment type="catalytic activity">
    <reaction evidence="1">
        <text>2-phosphoglycolate + H2O = glycolate + phosphate</text>
        <dbReference type="Rhea" id="RHEA:14369"/>
        <dbReference type="ChEBI" id="CHEBI:15377"/>
        <dbReference type="ChEBI" id="CHEBI:29805"/>
        <dbReference type="ChEBI" id="CHEBI:43474"/>
        <dbReference type="ChEBI" id="CHEBI:58033"/>
        <dbReference type="EC" id="3.1.3.18"/>
    </reaction>
</comment>
<dbReference type="Gene3D" id="1.10.150.240">
    <property type="entry name" value="Putative phosphatase, domain 2"/>
    <property type="match status" value="1"/>
</dbReference>
<dbReference type="EMBL" id="CP035108">
    <property type="protein sequence ID" value="QAR32279.1"/>
    <property type="molecule type" value="Genomic_DNA"/>
</dbReference>
<organism evidence="5 6">
    <name type="scientific">Geovibrio thiophilus</name>
    <dbReference type="NCBI Taxonomy" id="139438"/>
    <lineage>
        <taxon>Bacteria</taxon>
        <taxon>Pseudomonadati</taxon>
        <taxon>Deferribacterota</taxon>
        <taxon>Deferribacteres</taxon>
        <taxon>Deferribacterales</taxon>
        <taxon>Geovibrionaceae</taxon>
        <taxon>Geovibrio</taxon>
    </lineage>
</organism>
<comment type="pathway">
    <text evidence="2">Organic acid metabolism; glycolate biosynthesis; glycolate from 2-phosphoglycolate: step 1/1.</text>
</comment>
<evidence type="ECO:0000313" key="5">
    <source>
        <dbReference type="EMBL" id="QAR32279.1"/>
    </source>
</evidence>
<dbReference type="AlphaFoldDB" id="A0A410JW48"/>
<dbReference type="Proteomes" id="UP000287502">
    <property type="component" value="Chromosome"/>
</dbReference>
<dbReference type="InterPro" id="IPR041492">
    <property type="entry name" value="HAD_2"/>
</dbReference>
<dbReference type="EC" id="3.1.3.18" evidence="4"/>
<keyword evidence="6" id="KW-1185">Reference proteome</keyword>
<proteinExistence type="inferred from homology"/>
<dbReference type="KEGG" id="gtl:EP073_02360"/>
<dbReference type="InterPro" id="IPR023214">
    <property type="entry name" value="HAD_sf"/>
</dbReference>
<dbReference type="Gene3D" id="3.40.50.1000">
    <property type="entry name" value="HAD superfamily/HAD-like"/>
    <property type="match status" value="1"/>
</dbReference>
<accession>A0A410JW48</accession>
<dbReference type="GO" id="GO:0006281">
    <property type="term" value="P:DNA repair"/>
    <property type="evidence" value="ECO:0007669"/>
    <property type="project" value="TreeGrafter"/>
</dbReference>
<sequence>MDKYKLLIFDFDGTLAATEPAIQFCMKTAFEDYGLIPPPEKAVRAAIGIPLMRMIANLGGLDDAAAREVTDIYRKYYRKEGMEMTRLFPSAFETVERLHCTGYKIAVVSNKNHAVVVQSVEITGLMPFCGLVAGERDGQFQKPHPQAFTEIIVPCFGVAASECLMIGDAVQDTGFALNCGMDAAWASYGFGNETECMNENVKFVLNDISELTDILG</sequence>
<dbReference type="SFLD" id="SFLDS00003">
    <property type="entry name" value="Haloacid_Dehalogenase"/>
    <property type="match status" value="1"/>
</dbReference>
<dbReference type="PANTHER" id="PTHR43434">
    <property type="entry name" value="PHOSPHOGLYCOLATE PHOSPHATASE"/>
    <property type="match status" value="1"/>
</dbReference>
<evidence type="ECO:0000256" key="1">
    <source>
        <dbReference type="ARBA" id="ARBA00000830"/>
    </source>
</evidence>
<protein>
    <recommendedName>
        <fullName evidence="4">phosphoglycolate phosphatase</fullName>
        <ecNumber evidence="4">3.1.3.18</ecNumber>
    </recommendedName>
</protein>
<gene>
    <name evidence="5" type="ORF">EP073_02360</name>
</gene>
<evidence type="ECO:0000256" key="2">
    <source>
        <dbReference type="ARBA" id="ARBA00004818"/>
    </source>
</evidence>
<dbReference type="OrthoDB" id="9793014at2"/>
<reference evidence="5 6" key="1">
    <citation type="submission" date="2019-01" db="EMBL/GenBank/DDBJ databases">
        <title>Geovibrio thiophilus DSM 11263, complete genome.</title>
        <authorList>
            <person name="Spring S."/>
            <person name="Bunk B."/>
            <person name="Sproer C."/>
        </authorList>
    </citation>
    <scope>NUCLEOTIDE SEQUENCE [LARGE SCALE GENOMIC DNA]</scope>
    <source>
        <strain evidence="5 6">DSM 11263</strain>
    </source>
</reference>
<name>A0A410JW48_9BACT</name>
<dbReference type="InterPro" id="IPR036412">
    <property type="entry name" value="HAD-like_sf"/>
</dbReference>
<dbReference type="PANTHER" id="PTHR43434:SF1">
    <property type="entry name" value="PHOSPHOGLYCOLATE PHOSPHATASE"/>
    <property type="match status" value="1"/>
</dbReference>
<dbReference type="GO" id="GO:0008967">
    <property type="term" value="F:phosphoglycolate phosphatase activity"/>
    <property type="evidence" value="ECO:0007669"/>
    <property type="project" value="UniProtKB-EC"/>
</dbReference>
<evidence type="ECO:0000256" key="4">
    <source>
        <dbReference type="ARBA" id="ARBA00013078"/>
    </source>
</evidence>
<dbReference type="Pfam" id="PF13419">
    <property type="entry name" value="HAD_2"/>
    <property type="match status" value="1"/>
</dbReference>
<keyword evidence="5" id="KW-0378">Hydrolase</keyword>